<evidence type="ECO:0000256" key="1">
    <source>
        <dbReference type="SAM" id="Phobius"/>
    </source>
</evidence>
<gene>
    <name evidence="2" type="ORF">POM88_001160</name>
</gene>
<reference evidence="2" key="2">
    <citation type="submission" date="2023-05" db="EMBL/GenBank/DDBJ databases">
        <authorList>
            <person name="Schelkunov M.I."/>
        </authorList>
    </citation>
    <scope>NUCLEOTIDE SEQUENCE</scope>
    <source>
        <strain evidence="2">Hsosn_3</strain>
        <tissue evidence="2">Leaf</tissue>
    </source>
</reference>
<protein>
    <submittedName>
        <fullName evidence="2">Uncharacterized protein</fullName>
    </submittedName>
</protein>
<dbReference type="EMBL" id="JAUIZM010000001">
    <property type="protein sequence ID" value="KAK1401555.1"/>
    <property type="molecule type" value="Genomic_DNA"/>
</dbReference>
<evidence type="ECO:0000313" key="3">
    <source>
        <dbReference type="Proteomes" id="UP001237642"/>
    </source>
</evidence>
<feature type="transmembrane region" description="Helical" evidence="1">
    <location>
        <begin position="42"/>
        <end position="64"/>
    </location>
</feature>
<name>A0AAD8JBK8_9APIA</name>
<sequence length="134" mass="14585">MVQRPKRTRVKVLLTSVRHVPSCVNAGDNILNARTEPVGRRFANIVVLLNVFRMAFCAGVFSGFSRVVAALPWCDIGSWRLHATAEIFASLKANLDKPDEAKALRVGVLSENGIIEDDVSCAEGLMNQHGPPST</sequence>
<keyword evidence="3" id="KW-1185">Reference proteome</keyword>
<evidence type="ECO:0000313" key="2">
    <source>
        <dbReference type="EMBL" id="KAK1401555.1"/>
    </source>
</evidence>
<reference evidence="2" key="1">
    <citation type="submission" date="2023-02" db="EMBL/GenBank/DDBJ databases">
        <title>Genome of toxic invasive species Heracleum sosnowskyi carries increased number of genes despite the absence of recent whole-genome duplications.</title>
        <authorList>
            <person name="Schelkunov M."/>
            <person name="Shtratnikova V."/>
            <person name="Makarenko M."/>
            <person name="Klepikova A."/>
            <person name="Omelchenko D."/>
            <person name="Novikova G."/>
            <person name="Obukhova E."/>
            <person name="Bogdanov V."/>
            <person name="Penin A."/>
            <person name="Logacheva M."/>
        </authorList>
    </citation>
    <scope>NUCLEOTIDE SEQUENCE</scope>
    <source>
        <strain evidence="2">Hsosn_3</strain>
        <tissue evidence="2">Leaf</tissue>
    </source>
</reference>
<accession>A0AAD8JBK8</accession>
<keyword evidence="1" id="KW-0472">Membrane</keyword>
<comment type="caution">
    <text evidence="2">The sequence shown here is derived from an EMBL/GenBank/DDBJ whole genome shotgun (WGS) entry which is preliminary data.</text>
</comment>
<keyword evidence="1" id="KW-1133">Transmembrane helix</keyword>
<dbReference type="Proteomes" id="UP001237642">
    <property type="component" value="Unassembled WGS sequence"/>
</dbReference>
<keyword evidence="1" id="KW-0812">Transmembrane</keyword>
<proteinExistence type="predicted"/>
<organism evidence="2 3">
    <name type="scientific">Heracleum sosnowskyi</name>
    <dbReference type="NCBI Taxonomy" id="360622"/>
    <lineage>
        <taxon>Eukaryota</taxon>
        <taxon>Viridiplantae</taxon>
        <taxon>Streptophyta</taxon>
        <taxon>Embryophyta</taxon>
        <taxon>Tracheophyta</taxon>
        <taxon>Spermatophyta</taxon>
        <taxon>Magnoliopsida</taxon>
        <taxon>eudicotyledons</taxon>
        <taxon>Gunneridae</taxon>
        <taxon>Pentapetalae</taxon>
        <taxon>asterids</taxon>
        <taxon>campanulids</taxon>
        <taxon>Apiales</taxon>
        <taxon>Apiaceae</taxon>
        <taxon>Apioideae</taxon>
        <taxon>apioid superclade</taxon>
        <taxon>Tordylieae</taxon>
        <taxon>Tordyliinae</taxon>
        <taxon>Heracleum</taxon>
    </lineage>
</organism>
<dbReference type="AlphaFoldDB" id="A0AAD8JBK8"/>